<gene>
    <name evidence="8" type="ORF">DSTB1V02_LOCUS6946</name>
</gene>
<feature type="region of interest" description="Disordered" evidence="5">
    <location>
        <begin position="440"/>
        <end position="497"/>
    </location>
</feature>
<organism evidence="8">
    <name type="scientific">Darwinula stevensoni</name>
    <dbReference type="NCBI Taxonomy" id="69355"/>
    <lineage>
        <taxon>Eukaryota</taxon>
        <taxon>Metazoa</taxon>
        <taxon>Ecdysozoa</taxon>
        <taxon>Arthropoda</taxon>
        <taxon>Crustacea</taxon>
        <taxon>Oligostraca</taxon>
        <taxon>Ostracoda</taxon>
        <taxon>Podocopa</taxon>
        <taxon>Podocopida</taxon>
        <taxon>Darwinulocopina</taxon>
        <taxon>Darwinuloidea</taxon>
        <taxon>Darwinulidae</taxon>
        <taxon>Darwinula</taxon>
    </lineage>
</organism>
<dbReference type="GO" id="GO:0016491">
    <property type="term" value="F:oxidoreductase activity"/>
    <property type="evidence" value="ECO:0007669"/>
    <property type="project" value="UniProtKB-KW"/>
</dbReference>
<dbReference type="InterPro" id="IPR045087">
    <property type="entry name" value="Cu-oxidase_fam"/>
</dbReference>
<evidence type="ECO:0000256" key="2">
    <source>
        <dbReference type="ARBA" id="ARBA00022723"/>
    </source>
</evidence>
<protein>
    <recommendedName>
        <fullName evidence="10">Laccase</fullName>
    </recommendedName>
</protein>
<feature type="compositionally biased region" description="Basic and acidic residues" evidence="5">
    <location>
        <begin position="552"/>
        <end position="561"/>
    </location>
</feature>
<evidence type="ECO:0000256" key="5">
    <source>
        <dbReference type="SAM" id="MobiDB-lite"/>
    </source>
</evidence>
<dbReference type="PANTHER" id="PTHR11709:SF394">
    <property type="entry name" value="FI03373P-RELATED"/>
    <property type="match status" value="1"/>
</dbReference>
<dbReference type="OrthoDB" id="2121828at2759"/>
<dbReference type="CDD" id="cd13884">
    <property type="entry name" value="CuRO_2_tcLCC_insect_like"/>
    <property type="match status" value="1"/>
</dbReference>
<dbReference type="Pfam" id="PF07732">
    <property type="entry name" value="Cu-oxidase_3"/>
    <property type="match status" value="1"/>
</dbReference>
<keyword evidence="4" id="KW-0186">Copper</keyword>
<dbReference type="FunFam" id="2.60.40.420:FF:000045">
    <property type="entry name" value="Laccase 2"/>
    <property type="match status" value="1"/>
</dbReference>
<sequence>MGHECERECRLGDTRICKYEFHLELYHTLSRACHGCPNVTADCYRPDCISGDGRPRPVTVVNRRLPGPAIQVCEGDEIQVLVKNGLISETTTIHWHGIHQSGPGAAWMDGVPHVTQCPILPGTSFLYSFRAHPAGSHFWHSHSGVQRGDGVYGALAVRRARIADPLASHYDEDADFLVLADWLPETSVANFASHHHASGDNKPDGILVNGRGWPPRAFPYRPSPFRPVASLPPLANVTVKPGKRHRIRVIGNGVLNCPLEMLIDDHPLTVVATDGFPVRPFVVDSFVVYAGERTDVVVKADREPGTYWIRIRGHIDCGVNFTRASQVALLVYEGAESLSSPFPSSPVGFRYFPLPNRTYNGVNEGPGKVEEGRWTASETTWIGNDGDLDPAWRKPDPDRFFLLTFDFYPVPHSSFYHQEHYPVGSRFPPPRRDGHANALVDLRRIRDGGRNEPETIRETRSELGEREDDRGSQTSGCSPDGPLRRMPSPRSTSPLRLEDRVFDVAAGRRCISRTHPPRIVSVTVFDVGIVVRGALPHRRGSFLDTVPQIGRPRNENDEAVRPEGSVASGRRF</sequence>
<evidence type="ECO:0000313" key="8">
    <source>
        <dbReference type="EMBL" id="CAD7247108.1"/>
    </source>
</evidence>
<dbReference type="EMBL" id="LR900856">
    <property type="protein sequence ID" value="CAD7247108.1"/>
    <property type="molecule type" value="Genomic_DNA"/>
</dbReference>
<dbReference type="InterPro" id="IPR001117">
    <property type="entry name" value="Cu-oxidase_2nd"/>
</dbReference>
<keyword evidence="2" id="KW-0479">Metal-binding</keyword>
<keyword evidence="9" id="KW-1185">Reference proteome</keyword>
<dbReference type="GO" id="GO:0006826">
    <property type="term" value="P:iron ion transport"/>
    <property type="evidence" value="ECO:0007669"/>
    <property type="project" value="TreeGrafter"/>
</dbReference>
<evidence type="ECO:0000313" key="9">
    <source>
        <dbReference type="Proteomes" id="UP000677054"/>
    </source>
</evidence>
<dbReference type="SUPFAM" id="SSF49503">
    <property type="entry name" value="Cupredoxins"/>
    <property type="match status" value="2"/>
</dbReference>
<dbReference type="GO" id="GO:0005507">
    <property type="term" value="F:copper ion binding"/>
    <property type="evidence" value="ECO:0007669"/>
    <property type="project" value="InterPro"/>
</dbReference>
<dbReference type="InterPro" id="IPR011707">
    <property type="entry name" value="Cu-oxidase-like_N"/>
</dbReference>
<proteinExistence type="inferred from homology"/>
<evidence type="ECO:0008006" key="10">
    <source>
        <dbReference type="Google" id="ProtNLM"/>
    </source>
</evidence>
<dbReference type="Gene3D" id="2.60.40.420">
    <property type="entry name" value="Cupredoxins - blue copper proteins"/>
    <property type="match status" value="2"/>
</dbReference>
<dbReference type="AlphaFoldDB" id="A0A7R8XC29"/>
<comment type="similarity">
    <text evidence="1">Belongs to the multicopper oxidase family.</text>
</comment>
<dbReference type="FunFam" id="2.60.40.420:FF:000031">
    <property type="entry name" value="Laccase-2 isoform A"/>
    <property type="match status" value="1"/>
</dbReference>
<reference evidence="8" key="1">
    <citation type="submission" date="2020-11" db="EMBL/GenBank/DDBJ databases">
        <authorList>
            <person name="Tran Van P."/>
        </authorList>
    </citation>
    <scope>NUCLEOTIDE SEQUENCE</scope>
</reference>
<name>A0A7R8XC29_9CRUS</name>
<evidence type="ECO:0000256" key="3">
    <source>
        <dbReference type="ARBA" id="ARBA00023002"/>
    </source>
</evidence>
<evidence type="ECO:0000259" key="7">
    <source>
        <dbReference type="Pfam" id="PF07732"/>
    </source>
</evidence>
<dbReference type="EMBL" id="CAJPEV010001339">
    <property type="protein sequence ID" value="CAG0892122.1"/>
    <property type="molecule type" value="Genomic_DNA"/>
</dbReference>
<feature type="domain" description="Plastocyanin-like" evidence="7">
    <location>
        <begin position="52"/>
        <end position="159"/>
    </location>
</feature>
<accession>A0A7R8XC29</accession>
<evidence type="ECO:0000256" key="4">
    <source>
        <dbReference type="ARBA" id="ARBA00023008"/>
    </source>
</evidence>
<dbReference type="Pfam" id="PF00394">
    <property type="entry name" value="Cu-oxidase"/>
    <property type="match status" value="1"/>
</dbReference>
<dbReference type="PANTHER" id="PTHR11709">
    <property type="entry name" value="MULTI-COPPER OXIDASE"/>
    <property type="match status" value="1"/>
</dbReference>
<evidence type="ECO:0000256" key="1">
    <source>
        <dbReference type="ARBA" id="ARBA00010609"/>
    </source>
</evidence>
<dbReference type="InterPro" id="IPR008972">
    <property type="entry name" value="Cupredoxin"/>
</dbReference>
<feature type="region of interest" description="Disordered" evidence="5">
    <location>
        <begin position="546"/>
        <end position="572"/>
    </location>
</feature>
<evidence type="ECO:0000259" key="6">
    <source>
        <dbReference type="Pfam" id="PF00394"/>
    </source>
</evidence>
<dbReference type="CDD" id="cd13858">
    <property type="entry name" value="CuRO_1_tcLCC2_insect_like"/>
    <property type="match status" value="1"/>
</dbReference>
<keyword evidence="3" id="KW-0560">Oxidoreductase</keyword>
<feature type="compositionally biased region" description="Basic and acidic residues" evidence="5">
    <location>
        <begin position="440"/>
        <end position="471"/>
    </location>
</feature>
<feature type="domain" description="Plastocyanin-like" evidence="6">
    <location>
        <begin position="176"/>
        <end position="335"/>
    </location>
</feature>
<dbReference type="Proteomes" id="UP000677054">
    <property type="component" value="Unassembled WGS sequence"/>
</dbReference>
<dbReference type="GO" id="GO:0005886">
    <property type="term" value="C:plasma membrane"/>
    <property type="evidence" value="ECO:0007669"/>
    <property type="project" value="TreeGrafter"/>
</dbReference>